<evidence type="ECO:0000313" key="1">
    <source>
        <dbReference type="EMBL" id="KAJ8973636.1"/>
    </source>
</evidence>
<organism evidence="1 2">
    <name type="scientific">Molorchus minor</name>
    <dbReference type="NCBI Taxonomy" id="1323400"/>
    <lineage>
        <taxon>Eukaryota</taxon>
        <taxon>Metazoa</taxon>
        <taxon>Ecdysozoa</taxon>
        <taxon>Arthropoda</taxon>
        <taxon>Hexapoda</taxon>
        <taxon>Insecta</taxon>
        <taxon>Pterygota</taxon>
        <taxon>Neoptera</taxon>
        <taxon>Endopterygota</taxon>
        <taxon>Coleoptera</taxon>
        <taxon>Polyphaga</taxon>
        <taxon>Cucujiformia</taxon>
        <taxon>Chrysomeloidea</taxon>
        <taxon>Cerambycidae</taxon>
        <taxon>Lamiinae</taxon>
        <taxon>Monochamini</taxon>
        <taxon>Molorchus</taxon>
    </lineage>
</organism>
<proteinExistence type="predicted"/>
<protein>
    <recommendedName>
        <fullName evidence="3">Peptidase A2 domain-containing protein</fullName>
    </recommendedName>
</protein>
<name>A0ABQ9J681_9CUCU</name>
<evidence type="ECO:0000313" key="2">
    <source>
        <dbReference type="Proteomes" id="UP001162164"/>
    </source>
</evidence>
<dbReference type="Proteomes" id="UP001162164">
    <property type="component" value="Unassembled WGS sequence"/>
</dbReference>
<evidence type="ECO:0008006" key="3">
    <source>
        <dbReference type="Google" id="ProtNLM"/>
    </source>
</evidence>
<keyword evidence="2" id="KW-1185">Reference proteome</keyword>
<sequence>MKAIFQKNSNKRKEISIFLFDTPDEIYLAIKNFFKLPNPNLYIWRTSTTLLVDGGADLTCLKGHGGWKSSTVGESYIEESIWQTRTIQRGRYFHPAQP</sequence>
<reference evidence="1" key="1">
    <citation type="journal article" date="2023" name="Insect Mol. Biol.">
        <title>Genome sequencing provides insights into the evolution of gene families encoding plant cell wall-degrading enzymes in longhorned beetles.</title>
        <authorList>
            <person name="Shin N.R."/>
            <person name="Okamura Y."/>
            <person name="Kirsch R."/>
            <person name="Pauchet Y."/>
        </authorList>
    </citation>
    <scope>NUCLEOTIDE SEQUENCE</scope>
    <source>
        <strain evidence="1">MMC_N1</strain>
    </source>
</reference>
<comment type="caution">
    <text evidence="1">The sequence shown here is derived from an EMBL/GenBank/DDBJ whole genome shotgun (WGS) entry which is preliminary data.</text>
</comment>
<accession>A0ABQ9J681</accession>
<dbReference type="EMBL" id="JAPWTJ010001140">
    <property type="protein sequence ID" value="KAJ8973636.1"/>
    <property type="molecule type" value="Genomic_DNA"/>
</dbReference>
<gene>
    <name evidence="1" type="ORF">NQ317_011816</name>
</gene>